<dbReference type="SUPFAM" id="SSF49899">
    <property type="entry name" value="Concanavalin A-like lectins/glucanases"/>
    <property type="match status" value="1"/>
</dbReference>
<feature type="transmembrane region" description="Helical" evidence="9">
    <location>
        <begin position="212"/>
        <end position="235"/>
    </location>
</feature>
<dbReference type="InterPro" id="IPR022684">
    <property type="entry name" value="Calpain_cysteine_protease"/>
</dbReference>
<feature type="transmembrane region" description="Helical" evidence="9">
    <location>
        <begin position="927"/>
        <end position="949"/>
    </location>
</feature>
<comment type="caution">
    <text evidence="11">The sequence shown here is derived from an EMBL/GenBank/DDBJ whole genome shotgun (WGS) entry which is preliminary data.</text>
</comment>
<feature type="transmembrane region" description="Helical" evidence="9">
    <location>
        <begin position="340"/>
        <end position="363"/>
    </location>
</feature>
<dbReference type="Proteomes" id="UP000516437">
    <property type="component" value="Unassembled WGS sequence"/>
</dbReference>
<dbReference type="GO" id="GO:0004198">
    <property type="term" value="F:calcium-dependent cysteine-type endopeptidase activity"/>
    <property type="evidence" value="ECO:0007669"/>
    <property type="project" value="InterPro"/>
</dbReference>
<accession>A0A6A1WRZ2</accession>
<dbReference type="InterPro" id="IPR022683">
    <property type="entry name" value="Calpain_III"/>
</dbReference>
<evidence type="ECO:0000256" key="6">
    <source>
        <dbReference type="PIRSR" id="PIRSR622684-1"/>
    </source>
</evidence>
<dbReference type="InterPro" id="IPR022682">
    <property type="entry name" value="Calpain_domain_III"/>
</dbReference>
<organism evidence="11 12">
    <name type="scientific">Morella rubra</name>
    <name type="common">Chinese bayberry</name>
    <dbReference type="NCBI Taxonomy" id="262757"/>
    <lineage>
        <taxon>Eukaryota</taxon>
        <taxon>Viridiplantae</taxon>
        <taxon>Streptophyta</taxon>
        <taxon>Embryophyta</taxon>
        <taxon>Tracheophyta</taxon>
        <taxon>Spermatophyta</taxon>
        <taxon>Magnoliopsida</taxon>
        <taxon>eudicotyledons</taxon>
        <taxon>Gunneridae</taxon>
        <taxon>Pentapetalae</taxon>
        <taxon>rosids</taxon>
        <taxon>fabids</taxon>
        <taxon>Fagales</taxon>
        <taxon>Myricaceae</taxon>
        <taxon>Morella</taxon>
    </lineage>
</organism>
<dbReference type="FunFam" id="2.60.120.380:FF:000005">
    <property type="entry name" value="calpain-type cysteine protease DEK1"/>
    <property type="match status" value="1"/>
</dbReference>
<feature type="region of interest" description="Disordered" evidence="8">
    <location>
        <begin position="440"/>
        <end position="462"/>
    </location>
</feature>
<dbReference type="SUPFAM" id="SSF49758">
    <property type="entry name" value="Calpain large subunit, middle domain (domain III)"/>
    <property type="match status" value="1"/>
</dbReference>
<keyword evidence="9" id="KW-0472">Membrane</keyword>
<feature type="transmembrane region" description="Helical" evidence="9">
    <location>
        <begin position="315"/>
        <end position="334"/>
    </location>
</feature>
<evidence type="ECO:0000256" key="7">
    <source>
        <dbReference type="PROSITE-ProRule" id="PRU00239"/>
    </source>
</evidence>
<keyword evidence="4 7" id="KW-0378">Hydrolase</keyword>
<dbReference type="InterPro" id="IPR038765">
    <property type="entry name" value="Papain-like_cys_pep_sf"/>
</dbReference>
<keyword evidence="5 7" id="KW-0788">Thiol protease</keyword>
<keyword evidence="9" id="KW-1133">Transmembrane helix</keyword>
<feature type="transmembrane region" description="Helical" evidence="9">
    <location>
        <begin position="965"/>
        <end position="986"/>
    </location>
</feature>
<evidence type="ECO:0000313" key="11">
    <source>
        <dbReference type="EMBL" id="KAB1228032.1"/>
    </source>
</evidence>
<dbReference type="CDD" id="cd00214">
    <property type="entry name" value="Calpain_III"/>
    <property type="match status" value="1"/>
</dbReference>
<feature type="transmembrane region" description="Helical" evidence="9">
    <location>
        <begin position="1128"/>
        <end position="1150"/>
    </location>
</feature>
<dbReference type="SMART" id="SM00230">
    <property type="entry name" value="CysPc"/>
    <property type="match status" value="1"/>
</dbReference>
<feature type="transmembrane region" description="Helical" evidence="9">
    <location>
        <begin position="142"/>
        <end position="164"/>
    </location>
</feature>
<feature type="transmembrane region" description="Helical" evidence="9">
    <location>
        <begin position="740"/>
        <end position="760"/>
    </location>
</feature>
<reference evidence="11 12" key="1">
    <citation type="journal article" date="2019" name="Plant Biotechnol. J.">
        <title>The red bayberry genome and genetic basis of sex determination.</title>
        <authorList>
            <person name="Jia H.M."/>
            <person name="Jia H.J."/>
            <person name="Cai Q.L."/>
            <person name="Wang Y."/>
            <person name="Zhao H.B."/>
            <person name="Yang W.F."/>
            <person name="Wang G.Y."/>
            <person name="Li Y.H."/>
            <person name="Zhan D.L."/>
            <person name="Shen Y.T."/>
            <person name="Niu Q.F."/>
            <person name="Chang L."/>
            <person name="Qiu J."/>
            <person name="Zhao L."/>
            <person name="Xie H.B."/>
            <person name="Fu W.Y."/>
            <person name="Jin J."/>
            <person name="Li X.W."/>
            <person name="Jiao Y."/>
            <person name="Zhou C.C."/>
            <person name="Tu T."/>
            <person name="Chai C.Y."/>
            <person name="Gao J.L."/>
            <person name="Fan L.J."/>
            <person name="van de Weg E."/>
            <person name="Wang J.Y."/>
            <person name="Gao Z.S."/>
        </authorList>
    </citation>
    <scope>NUCLEOTIDE SEQUENCE [LARGE SCALE GENOMIC DNA]</scope>
    <source>
        <tissue evidence="11">Leaves</tissue>
    </source>
</reference>
<dbReference type="GO" id="GO:0006508">
    <property type="term" value="P:proteolysis"/>
    <property type="evidence" value="ECO:0007669"/>
    <property type="project" value="UniProtKB-KW"/>
</dbReference>
<feature type="transmembrane region" description="Helical" evidence="9">
    <location>
        <begin position="1060"/>
        <end position="1082"/>
    </location>
</feature>
<dbReference type="SUPFAM" id="SSF54001">
    <property type="entry name" value="Cysteine proteinases"/>
    <property type="match status" value="1"/>
</dbReference>
<evidence type="ECO:0000256" key="5">
    <source>
        <dbReference type="ARBA" id="ARBA00022807"/>
    </source>
</evidence>
<evidence type="ECO:0000313" key="12">
    <source>
        <dbReference type="Proteomes" id="UP000516437"/>
    </source>
</evidence>
<dbReference type="InterPro" id="IPR033883">
    <property type="entry name" value="C2_III"/>
</dbReference>
<dbReference type="PANTHER" id="PTHR10183">
    <property type="entry name" value="CALPAIN"/>
    <property type="match status" value="1"/>
</dbReference>
<dbReference type="Gene3D" id="2.60.120.200">
    <property type="match status" value="1"/>
</dbReference>
<dbReference type="Gene3D" id="3.90.70.10">
    <property type="entry name" value="Cysteine proteinases"/>
    <property type="match status" value="1"/>
</dbReference>
<evidence type="ECO:0000256" key="3">
    <source>
        <dbReference type="ARBA" id="ARBA00022737"/>
    </source>
</evidence>
<feature type="active site" evidence="6 7">
    <location>
        <position position="1834"/>
    </location>
</feature>
<feature type="transmembrane region" description="Helical" evidence="9">
    <location>
        <begin position="848"/>
        <end position="868"/>
    </location>
</feature>
<feature type="active site" evidence="6 7">
    <location>
        <position position="2012"/>
    </location>
</feature>
<dbReference type="SMART" id="SM00720">
    <property type="entry name" value="calpain_III"/>
    <property type="match status" value="1"/>
</dbReference>
<feature type="transmembrane region" description="Helical" evidence="9">
    <location>
        <begin position="103"/>
        <end position="130"/>
    </location>
</feature>
<dbReference type="EMBL" id="RXIC02000016">
    <property type="protein sequence ID" value="KAB1228032.1"/>
    <property type="molecule type" value="Genomic_DNA"/>
</dbReference>
<keyword evidence="2 7" id="KW-0645">Protease</keyword>
<feature type="transmembrane region" description="Helical" evidence="9">
    <location>
        <begin position="998"/>
        <end position="1021"/>
    </location>
</feature>
<feature type="active site" evidence="6 7">
    <location>
        <position position="1992"/>
    </location>
</feature>
<dbReference type="InterPro" id="IPR001300">
    <property type="entry name" value="Peptidase_C2_calpain_cat"/>
</dbReference>
<dbReference type="PRINTS" id="PR00704">
    <property type="entry name" value="CALPAIN"/>
</dbReference>
<dbReference type="FunFam" id="3.90.70.10:FF:000038">
    <property type="entry name" value="Calpain-type cysteine protease DEK1"/>
    <property type="match status" value="1"/>
</dbReference>
<feature type="domain" description="Calpain catalytic" evidence="10">
    <location>
        <begin position="1768"/>
        <end position="2070"/>
    </location>
</feature>
<feature type="transmembrane region" description="Helical" evidence="9">
    <location>
        <begin position="370"/>
        <end position="391"/>
    </location>
</feature>
<evidence type="ECO:0000256" key="2">
    <source>
        <dbReference type="ARBA" id="ARBA00022670"/>
    </source>
</evidence>
<feature type="transmembrane region" description="Helical" evidence="9">
    <location>
        <begin position="1186"/>
        <end position="1210"/>
    </location>
</feature>
<keyword evidence="12" id="KW-1185">Reference proteome</keyword>
<dbReference type="InterPro" id="IPR013320">
    <property type="entry name" value="ConA-like_dom_sf"/>
</dbReference>
<evidence type="ECO:0000256" key="9">
    <source>
        <dbReference type="SAM" id="Phobius"/>
    </source>
</evidence>
<evidence type="ECO:0000256" key="1">
    <source>
        <dbReference type="ARBA" id="ARBA00007623"/>
    </source>
</evidence>
<keyword evidence="9" id="KW-0812">Transmembrane</keyword>
<feature type="transmembrane region" description="Helical" evidence="9">
    <location>
        <begin position="397"/>
        <end position="415"/>
    </location>
</feature>
<dbReference type="PROSITE" id="PS00139">
    <property type="entry name" value="THIOL_PROTEASE_CYS"/>
    <property type="match status" value="1"/>
</dbReference>
<dbReference type="OrthoDB" id="424753at2759"/>
<dbReference type="Pfam" id="PF01067">
    <property type="entry name" value="Calpain_III"/>
    <property type="match status" value="1"/>
</dbReference>
<dbReference type="PROSITE" id="PS50203">
    <property type="entry name" value="CALPAIN_CAT"/>
    <property type="match status" value="1"/>
</dbReference>
<feature type="compositionally biased region" description="Low complexity" evidence="8">
    <location>
        <begin position="446"/>
        <end position="462"/>
    </location>
</feature>
<keyword evidence="3" id="KW-0677">Repeat</keyword>
<comment type="similarity">
    <text evidence="1">Belongs to the peptidase C2 family.</text>
</comment>
<evidence type="ECO:0000256" key="4">
    <source>
        <dbReference type="ARBA" id="ARBA00022801"/>
    </source>
</evidence>
<feature type="transmembrane region" description="Helical" evidence="9">
    <location>
        <begin position="796"/>
        <end position="818"/>
    </location>
</feature>
<evidence type="ECO:0000259" key="10">
    <source>
        <dbReference type="PROSITE" id="PS50203"/>
    </source>
</evidence>
<feature type="transmembrane region" description="Helical" evidence="9">
    <location>
        <begin position="1103"/>
        <end position="1122"/>
    </location>
</feature>
<dbReference type="InterPro" id="IPR036213">
    <property type="entry name" value="Calpain_III_sf"/>
</dbReference>
<feature type="transmembrane region" description="Helical" evidence="9">
    <location>
        <begin position="772"/>
        <end position="790"/>
    </location>
</feature>
<sequence length="2224" mass="245414">MAKYIAGTAPPFTLWFLESVRMDDCYFSSCGAYCMGMLVDCNIGSRYNWVGRNNGWYCSFIGVLFDHALVENTMAELKTQGGWRKEIKWQKERLRKTGFDMQIIGAVAILLLLAVALFCAYELCAVYVTAGSTASERYSPSGFFFGVSAIALAINMLFICRMVFNGNGLDVDEYVRRAYKFAYSDCIEVGPVACLPEPPDPNELYPRQSRAVAILLLLAVALFCAYELCAVYVTAGSTASERYSPSGFFFGVSAIALAINMLFICRMVFNGNGLDVDEYVRRAYKFAYSDCIEVGPVACLPEPPDPNELASHLGLLYLGSLIVLLVYSILYGVTAKDAHWLGAITSAAVIILDWNMGACLYGFKLLNNRVAALFVAGTSRVSLICFGVHYWYLGHCVSYAVVASVLLGAAVSRHLSVTNPLAARRDALQSTVIRLREGFRRKEQNSSSSSSEGCGSSMKRSSSVEVGHLGNVNEACIRSMAQCTADGGNWNNVVLCRTASSQEGINSDKSIDSGRPSFALRSSSCRSVVQEPEVGSSVIDKNIEPTSSLVVCSSSGLESQGCESSASNSASQQAIDLNLALAFQERLNDPRITSMLKRRARQGDLELTSLLQDKGLDPNFAVMLKEKSLDPTILALLQRSSLDADRDHRDNTDITIIDSNSVDNTMPNQISLSEELRLHGLEKWLQLARLVLHHIAGTPERAWVLFSFVFIVETIIVAIFRPKTIKIINASHQQFEFGFAVLLLSPVVCSIMAFLRSLQAEDMSVTSKPRKYGFIAWLLSTCVGLLLSFLSKSSVLLGLSLTFPLMVACLSVAFPIWIRNGYQFWVPRVQCADHTGNHHTSGGTKEGVVLVICISVFAGSVLALGAMVSAKPLDDLQYKGWTGEPKSFTSPYASSVYLGWAMASAIALVVTGVLPIVSWFATYRFSLSSAVCVGIFSVVLVAFCGASYLEVVKSRDDQVPTKGDFLAALLPLVCIPAVLSLCSGLHKWKDDDWRLSRGVYVFVGIGLLLLLGAISAVIVVIKPWTRLSLDGLKVKMESISAVFYFANSIYKPFVGASVGYFSFLFLLAGRALTVLLSPPIVVYSPRVLPVYVYDAHADCGKNVSAAFLVLYAIALATEGWGVVASLKIYPPFAGAAVSAITLVVAFGFAVSRPCLSLKMMEDSVHFLSKETVVQAIARSATKLNNLISISFVGSVVTTVADPYLLLSLVVCVHDNLKHIRKKTRNALSGTYSAPQRSASSAALLVGDPTISRDRAGNFVLPRADVMKLRDRLRNEELVAGSFFCRIRYGRMFHREPANDVDHRREMCAHARILALEEAIDTEWVYMWDKFGGYLLLLLGLTAKAERVQDEVRLRLFLDSIGFSDLSAKKIKKWMPEDRRQFEIIQESYIREKEMEEEILMQRREEEGRGKERRKALLEKEERKWKEIEASLISSIPNAGSREAAAMAAAVRAVGGDAVLDDSFARERVSNIARRIRTTQLARRALQTGVAGAVCVLDDEPTASGRNCGQLDPSVCQSQKKKVCWEILVAGCEQGIEAGQVGLRLITKGDRQTTVAKEWSISATCIADGRWHIVTMTIDADLGEATCFLDGGFDECQTGLPLHVGNSIWEQGTDVWVGVRPPIDMDAFGRSDSEGVESKMHIMDVFLWGRCLTEDEIAALHAAIGSADCSAIDFPEDNWQWADSPSRIDGWDSDPADVDLYDRDDVDWDGQYSSGRKRRSERDAVVVDVDSFARRFRKPRMETQEEINQRMLSVELAVKEALCARGEKHFTDHEFPPSDQSLFVDTKNPPAKLQVVSKWMTPAEIVEESRLASGPCLFSGAANPSDVCQGRLGDCWFLSAVAVLTEVSRISEVIITPEYNEEGIYTVRFCIQGEWVPVVVDDWIPCEAPGKPAFATSRKGNELWVSILEKAYAKLHGSFEALEGGLVQDALVDLTGGAGEEIDMRSAQAQIDLASGRLWSQLLRFKKEGFLLGAGSPSGSDVHISSSGIVQGHAYSLLQVREVDGHKLVQIRNPWANEVEWNGPWSDSSPEWTDRMKHKLKHIPQSRDGIFWMSWQDFQIHFRSIYVCRIYPSEMRYSVHGQWRGYSAGGCQDYETWHQNPQFRLRATGSDASLPFHVFITLTQGVGFSRTAAGFRNYQSSHDSMMFYIGMRILKTRGRRAAYNIYLHESVGGTDYVNSREISCEMVLDPDPKGYTIVPTTIHPGEEAPFVLSVFTKASITLEAL</sequence>
<feature type="transmembrane region" description="Helical" evidence="9">
    <location>
        <begin position="247"/>
        <end position="269"/>
    </location>
</feature>
<feature type="transmembrane region" description="Helical" evidence="9">
    <location>
        <begin position="702"/>
        <end position="720"/>
    </location>
</feature>
<evidence type="ECO:0000256" key="8">
    <source>
        <dbReference type="SAM" id="MobiDB-lite"/>
    </source>
</evidence>
<feature type="transmembrane region" description="Helical" evidence="9">
    <location>
        <begin position="897"/>
        <end position="920"/>
    </location>
</feature>
<name>A0A6A1WRZ2_9ROSI</name>
<dbReference type="InterPro" id="IPR000169">
    <property type="entry name" value="Pept_cys_AS"/>
</dbReference>
<dbReference type="Pfam" id="PF00648">
    <property type="entry name" value="Peptidase_C2"/>
    <property type="match status" value="1"/>
</dbReference>
<dbReference type="PANTHER" id="PTHR10183:SF379">
    <property type="entry name" value="CALPAIN-5"/>
    <property type="match status" value="1"/>
</dbReference>
<gene>
    <name evidence="11" type="ORF">CJ030_MR1G006869</name>
</gene>
<proteinExistence type="inferred from homology"/>
<dbReference type="Gene3D" id="2.60.120.380">
    <property type="match status" value="1"/>
</dbReference>
<protein>
    <submittedName>
        <fullName evidence="11">Calpain-type cysteine protease DEK1</fullName>
    </submittedName>
</protein>
<dbReference type="CDD" id="cd00044">
    <property type="entry name" value="CysPc"/>
    <property type="match status" value="1"/>
</dbReference>